<keyword evidence="3" id="KW-0238">DNA-binding</keyword>
<sequence>MNTPNFSIAAVERDTGLSKDVLRMWERRYGFPLPERDTNGERAYPAEQVERLRLVKRLMDQGHRPGKLLALPADELAMLAPRHARLARVEAATVDTQGLEELLALIKQHDANGYLQALQQRLVRHGLQRFVQDVVAPLTQRVGDAWEDGRIAVFEEHLFSELTKRVLRQAIAVLPSGVGTPRVLLTSVPDEQHLLGLLMVEALFALEGAECISLGAQTPLIEIGHAAAAHRADIVSLSFSSAFPARQIPDLLQQLRQLLPSTVGLWAGGAGVQRLSPPAGVRLFLTLEQGLQALSAWRGQ</sequence>
<keyword evidence="2" id="KW-0805">Transcription regulation</keyword>
<dbReference type="SUPFAM" id="SSF52242">
    <property type="entry name" value="Cobalamin (vitamin B12)-binding domain"/>
    <property type="match status" value="1"/>
</dbReference>
<dbReference type="PROSITE" id="PS51332">
    <property type="entry name" value="B12_BINDING"/>
    <property type="match status" value="1"/>
</dbReference>
<dbReference type="Pfam" id="PF02607">
    <property type="entry name" value="B12-binding_2"/>
    <property type="match status" value="1"/>
</dbReference>
<accession>A0ABS9K1D4</accession>
<feature type="domain" description="B12-binding" evidence="6">
    <location>
        <begin position="180"/>
        <end position="300"/>
    </location>
</feature>
<evidence type="ECO:0000256" key="4">
    <source>
        <dbReference type="ARBA" id="ARBA00023163"/>
    </source>
</evidence>
<dbReference type="Gene3D" id="3.40.50.280">
    <property type="entry name" value="Cobalamin-binding domain"/>
    <property type="match status" value="1"/>
</dbReference>
<dbReference type="InterPro" id="IPR000551">
    <property type="entry name" value="MerR-type_HTH_dom"/>
</dbReference>
<evidence type="ECO:0000256" key="1">
    <source>
        <dbReference type="ARBA" id="ARBA00022491"/>
    </source>
</evidence>
<dbReference type="InterPro" id="IPR003759">
    <property type="entry name" value="Cbl-bd_cap"/>
</dbReference>
<dbReference type="CDD" id="cd01104">
    <property type="entry name" value="HTH_MlrA-CarA"/>
    <property type="match status" value="1"/>
</dbReference>
<dbReference type="PANTHER" id="PTHR30204">
    <property type="entry name" value="REDOX-CYCLING DRUG-SENSING TRANSCRIPTIONAL ACTIVATOR SOXR"/>
    <property type="match status" value="1"/>
</dbReference>
<dbReference type="PANTHER" id="PTHR30204:SF69">
    <property type="entry name" value="MERR-FAMILY TRANSCRIPTIONAL REGULATOR"/>
    <property type="match status" value="1"/>
</dbReference>
<dbReference type="InterPro" id="IPR006158">
    <property type="entry name" value="Cobalamin-bd"/>
</dbReference>
<proteinExistence type="predicted"/>
<keyword evidence="1" id="KW-0678">Repressor</keyword>
<dbReference type="EMBL" id="JAKLTN010000001">
    <property type="protein sequence ID" value="MCG2576988.1"/>
    <property type="molecule type" value="Genomic_DNA"/>
</dbReference>
<evidence type="ECO:0000313" key="7">
    <source>
        <dbReference type="EMBL" id="MCG2576988.1"/>
    </source>
</evidence>
<evidence type="ECO:0000259" key="6">
    <source>
        <dbReference type="PROSITE" id="PS51332"/>
    </source>
</evidence>
<dbReference type="PROSITE" id="PS50937">
    <property type="entry name" value="HTH_MERR_2"/>
    <property type="match status" value="1"/>
</dbReference>
<keyword evidence="8" id="KW-1185">Reference proteome</keyword>
<name>A0ABS9K1D4_9RHOO</name>
<protein>
    <submittedName>
        <fullName evidence="7">MerR family transcriptional regulator</fullName>
    </submittedName>
</protein>
<dbReference type="InterPro" id="IPR047057">
    <property type="entry name" value="MerR_fam"/>
</dbReference>
<dbReference type="InterPro" id="IPR036594">
    <property type="entry name" value="Meth_synthase_dom"/>
</dbReference>
<dbReference type="SUPFAM" id="SSF46955">
    <property type="entry name" value="Putative DNA-binding domain"/>
    <property type="match status" value="1"/>
</dbReference>
<dbReference type="Pfam" id="PF13411">
    <property type="entry name" value="MerR_1"/>
    <property type="match status" value="1"/>
</dbReference>
<keyword evidence="4" id="KW-0804">Transcription</keyword>
<feature type="domain" description="HTH merR-type" evidence="5">
    <location>
        <begin position="5"/>
        <end position="62"/>
    </location>
</feature>
<evidence type="ECO:0000259" key="5">
    <source>
        <dbReference type="PROSITE" id="PS50937"/>
    </source>
</evidence>
<evidence type="ECO:0000256" key="2">
    <source>
        <dbReference type="ARBA" id="ARBA00023015"/>
    </source>
</evidence>
<gene>
    <name evidence="7" type="ORF">LZ012_08265</name>
</gene>
<evidence type="ECO:0000256" key="3">
    <source>
        <dbReference type="ARBA" id="ARBA00023125"/>
    </source>
</evidence>
<dbReference type="Gene3D" id="1.10.1240.10">
    <property type="entry name" value="Methionine synthase domain"/>
    <property type="match status" value="1"/>
</dbReference>
<dbReference type="InterPro" id="IPR036724">
    <property type="entry name" value="Cobalamin-bd_sf"/>
</dbReference>
<dbReference type="Pfam" id="PF02310">
    <property type="entry name" value="B12-binding"/>
    <property type="match status" value="1"/>
</dbReference>
<dbReference type="Proteomes" id="UP001165384">
    <property type="component" value="Unassembled WGS sequence"/>
</dbReference>
<organism evidence="7 8">
    <name type="scientific">Dechloromonas hankyongensis</name>
    <dbReference type="NCBI Taxonomy" id="2908002"/>
    <lineage>
        <taxon>Bacteria</taxon>
        <taxon>Pseudomonadati</taxon>
        <taxon>Pseudomonadota</taxon>
        <taxon>Betaproteobacteria</taxon>
        <taxon>Rhodocyclales</taxon>
        <taxon>Azonexaceae</taxon>
        <taxon>Dechloromonas</taxon>
    </lineage>
</organism>
<dbReference type="InterPro" id="IPR009061">
    <property type="entry name" value="DNA-bd_dom_put_sf"/>
</dbReference>
<evidence type="ECO:0000313" key="8">
    <source>
        <dbReference type="Proteomes" id="UP001165384"/>
    </source>
</evidence>
<dbReference type="SMART" id="SM00422">
    <property type="entry name" value="HTH_MERR"/>
    <property type="match status" value="1"/>
</dbReference>
<reference evidence="7" key="1">
    <citation type="submission" date="2022-01" db="EMBL/GenBank/DDBJ databases">
        <authorList>
            <person name="Jo J.-H."/>
            <person name="Im W.-T."/>
        </authorList>
    </citation>
    <scope>NUCLEOTIDE SEQUENCE</scope>
    <source>
        <strain evidence="7">XY25</strain>
    </source>
</reference>
<dbReference type="RefSeq" id="WP_275709480.1">
    <property type="nucleotide sequence ID" value="NZ_JAKLTN010000001.1"/>
</dbReference>
<comment type="caution">
    <text evidence="7">The sequence shown here is derived from an EMBL/GenBank/DDBJ whole genome shotgun (WGS) entry which is preliminary data.</text>
</comment>
<dbReference type="Gene3D" id="1.10.1660.10">
    <property type="match status" value="1"/>
</dbReference>